<reference evidence="12" key="1">
    <citation type="submission" date="2016-12" db="EMBL/GenBank/DDBJ databases">
        <title>Comparative genomics of four Isosphaeraceae planctomycetes: a common pool of plasmids and glycoside hydrolase genes.</title>
        <authorList>
            <person name="Ivanova A."/>
        </authorList>
    </citation>
    <scope>NUCLEOTIDE SEQUENCE [LARGE SCALE GENOMIC DNA]</scope>
    <source>
        <strain evidence="12">PX4</strain>
    </source>
</reference>
<dbReference type="FunFam" id="3.40.430.10:FF:000001">
    <property type="entry name" value="Dihydrofolate reductase"/>
    <property type="match status" value="1"/>
</dbReference>
<dbReference type="EMBL" id="CP019082">
    <property type="protein sequence ID" value="APW59367.1"/>
    <property type="molecule type" value="Genomic_DNA"/>
</dbReference>
<organism evidence="11 12">
    <name type="scientific">Paludisphaera borealis</name>
    <dbReference type="NCBI Taxonomy" id="1387353"/>
    <lineage>
        <taxon>Bacteria</taxon>
        <taxon>Pseudomonadati</taxon>
        <taxon>Planctomycetota</taxon>
        <taxon>Planctomycetia</taxon>
        <taxon>Isosphaerales</taxon>
        <taxon>Isosphaeraceae</taxon>
        <taxon>Paludisphaera</taxon>
    </lineage>
</organism>
<dbReference type="PROSITE" id="PS51330">
    <property type="entry name" value="DHFR_2"/>
    <property type="match status" value="1"/>
</dbReference>
<dbReference type="EC" id="1.5.1.3" evidence="3 8"/>
<comment type="catalytic activity">
    <reaction evidence="8">
        <text>(6S)-5,6,7,8-tetrahydrofolate + NADP(+) = 7,8-dihydrofolate + NADPH + H(+)</text>
        <dbReference type="Rhea" id="RHEA:15009"/>
        <dbReference type="ChEBI" id="CHEBI:15378"/>
        <dbReference type="ChEBI" id="CHEBI:57451"/>
        <dbReference type="ChEBI" id="CHEBI:57453"/>
        <dbReference type="ChEBI" id="CHEBI:57783"/>
        <dbReference type="ChEBI" id="CHEBI:58349"/>
        <dbReference type="EC" id="1.5.1.3"/>
    </reaction>
</comment>
<feature type="domain" description="DHFR" evidence="10">
    <location>
        <begin position="2"/>
        <end position="164"/>
    </location>
</feature>
<dbReference type="GO" id="GO:0046452">
    <property type="term" value="P:dihydrofolate metabolic process"/>
    <property type="evidence" value="ECO:0007669"/>
    <property type="project" value="TreeGrafter"/>
</dbReference>
<evidence type="ECO:0000256" key="3">
    <source>
        <dbReference type="ARBA" id="ARBA00012856"/>
    </source>
</evidence>
<dbReference type="SUPFAM" id="SSF53597">
    <property type="entry name" value="Dihydrofolate reductase-like"/>
    <property type="match status" value="1"/>
</dbReference>
<keyword evidence="5 8" id="KW-0521">NADP</keyword>
<dbReference type="GO" id="GO:0046655">
    <property type="term" value="P:folic acid metabolic process"/>
    <property type="evidence" value="ECO:0007669"/>
    <property type="project" value="TreeGrafter"/>
</dbReference>
<dbReference type="GO" id="GO:0070401">
    <property type="term" value="F:NADP+ binding"/>
    <property type="evidence" value="ECO:0007669"/>
    <property type="project" value="UniProtKB-ARBA"/>
</dbReference>
<dbReference type="GO" id="GO:0006730">
    <property type="term" value="P:one-carbon metabolic process"/>
    <property type="evidence" value="ECO:0007669"/>
    <property type="project" value="UniProtKB-KW"/>
</dbReference>
<evidence type="ECO:0000313" key="11">
    <source>
        <dbReference type="EMBL" id="APW59367.1"/>
    </source>
</evidence>
<proteinExistence type="inferred from homology"/>
<dbReference type="PANTHER" id="PTHR48069:SF3">
    <property type="entry name" value="DIHYDROFOLATE REDUCTASE"/>
    <property type="match status" value="1"/>
</dbReference>
<dbReference type="OrthoDB" id="9804315at2"/>
<dbReference type="Pfam" id="PF00186">
    <property type="entry name" value="DHFR_1"/>
    <property type="match status" value="1"/>
</dbReference>
<evidence type="ECO:0000256" key="5">
    <source>
        <dbReference type="ARBA" id="ARBA00022857"/>
    </source>
</evidence>
<evidence type="ECO:0000256" key="1">
    <source>
        <dbReference type="ARBA" id="ARBA00004903"/>
    </source>
</evidence>
<comment type="pathway">
    <text evidence="1 8">Cofactor biosynthesis; tetrahydrofolate biosynthesis; 5,6,7,8-tetrahydrofolate from 7,8-dihydrofolate: step 1/1.</text>
</comment>
<dbReference type="InterPro" id="IPR017925">
    <property type="entry name" value="DHFR_CS"/>
</dbReference>
<dbReference type="PIRSF" id="PIRSF000194">
    <property type="entry name" value="DHFR"/>
    <property type="match status" value="1"/>
</dbReference>
<dbReference type="GO" id="GO:0004146">
    <property type="term" value="F:dihydrofolate reductase activity"/>
    <property type="evidence" value="ECO:0007669"/>
    <property type="project" value="UniProtKB-EC"/>
</dbReference>
<dbReference type="GO" id="GO:0046654">
    <property type="term" value="P:tetrahydrofolate biosynthetic process"/>
    <property type="evidence" value="ECO:0007669"/>
    <property type="project" value="UniProtKB-UniPathway"/>
</dbReference>
<evidence type="ECO:0000256" key="6">
    <source>
        <dbReference type="ARBA" id="ARBA00023002"/>
    </source>
</evidence>
<keyword evidence="12" id="KW-1185">Reference proteome</keyword>
<evidence type="ECO:0000256" key="9">
    <source>
        <dbReference type="RuleBase" id="RU004474"/>
    </source>
</evidence>
<sequence length="175" mass="19685">MDVSFVVAMSRDRVIGRRGELPWRLPRDLKHFRKLTWGKPIVMGRKTHESLGRPLPGRTNIILTRRPGLAAPGCVVVGSIDEALDQARATDADEVMIVGGGEMYRDVLPLCSKVHLTLVEGDFEGDTFFPVDLLGSPDWRTVHEERWEADAKNPHDARYLVLTRVVSPMDQESRS</sequence>
<comment type="similarity">
    <text evidence="2 8 9">Belongs to the dihydrofolate reductase family.</text>
</comment>
<dbReference type="UniPathway" id="UPA00077">
    <property type="reaction ID" value="UER00158"/>
</dbReference>
<comment type="function">
    <text evidence="7 8">Key enzyme in folate metabolism. Catalyzes an essential reaction for de novo glycine and purine synthesis, and for DNA precursor synthesis.</text>
</comment>
<dbReference type="STRING" id="1387353.BSF38_00789"/>
<evidence type="ECO:0000259" key="10">
    <source>
        <dbReference type="PROSITE" id="PS51330"/>
    </source>
</evidence>
<dbReference type="Gene3D" id="3.40.430.10">
    <property type="entry name" value="Dihydrofolate Reductase, subunit A"/>
    <property type="match status" value="1"/>
</dbReference>
<dbReference type="PANTHER" id="PTHR48069">
    <property type="entry name" value="DIHYDROFOLATE REDUCTASE"/>
    <property type="match status" value="1"/>
</dbReference>
<name>A0A1U7CKC9_9BACT</name>
<dbReference type="PRINTS" id="PR00070">
    <property type="entry name" value="DHFR"/>
</dbReference>
<evidence type="ECO:0000313" key="12">
    <source>
        <dbReference type="Proteomes" id="UP000186309"/>
    </source>
</evidence>
<dbReference type="CDD" id="cd00209">
    <property type="entry name" value="DHFR"/>
    <property type="match status" value="1"/>
</dbReference>
<keyword evidence="6 8" id="KW-0560">Oxidoreductase</keyword>
<accession>A0A1U7CKC9</accession>
<dbReference type="KEGG" id="pbor:BSF38_00789"/>
<dbReference type="RefSeq" id="WP_076350579.1">
    <property type="nucleotide sequence ID" value="NZ_CP019082.1"/>
</dbReference>
<evidence type="ECO:0000256" key="7">
    <source>
        <dbReference type="ARBA" id="ARBA00025067"/>
    </source>
</evidence>
<dbReference type="GO" id="GO:0005829">
    <property type="term" value="C:cytosol"/>
    <property type="evidence" value="ECO:0007669"/>
    <property type="project" value="TreeGrafter"/>
</dbReference>
<protein>
    <recommendedName>
        <fullName evidence="3 8">Dihydrofolate reductase</fullName>
        <ecNumber evidence="3 8">1.5.1.3</ecNumber>
    </recommendedName>
</protein>
<evidence type="ECO:0000256" key="2">
    <source>
        <dbReference type="ARBA" id="ARBA00009539"/>
    </source>
</evidence>
<gene>
    <name evidence="11" type="primary">dfrA</name>
    <name evidence="11" type="ORF">BSF38_00789</name>
</gene>
<dbReference type="InterPro" id="IPR024072">
    <property type="entry name" value="DHFR-like_dom_sf"/>
</dbReference>
<dbReference type="Proteomes" id="UP000186309">
    <property type="component" value="Chromosome"/>
</dbReference>
<evidence type="ECO:0000256" key="4">
    <source>
        <dbReference type="ARBA" id="ARBA00022563"/>
    </source>
</evidence>
<keyword evidence="4 8" id="KW-0554">One-carbon metabolism</keyword>
<dbReference type="AlphaFoldDB" id="A0A1U7CKC9"/>
<dbReference type="InterPro" id="IPR001796">
    <property type="entry name" value="DHFR_dom"/>
</dbReference>
<evidence type="ECO:0000256" key="8">
    <source>
        <dbReference type="PIRNR" id="PIRNR000194"/>
    </source>
</evidence>
<dbReference type="InterPro" id="IPR012259">
    <property type="entry name" value="DHFR"/>
</dbReference>
<dbReference type="PROSITE" id="PS00075">
    <property type="entry name" value="DHFR_1"/>
    <property type="match status" value="1"/>
</dbReference>